<keyword evidence="1" id="KW-0732">Signal</keyword>
<dbReference type="AlphaFoldDB" id="A0A516GNI2"/>
<evidence type="ECO:0000256" key="1">
    <source>
        <dbReference type="SAM" id="SignalP"/>
    </source>
</evidence>
<sequence length="201" mass="23014">MKNIITLSICLLVMTTSFATNYTDISFSKKGDGSKMEIILTLSDVKAGQELYIKDENGVILYNQTIQKSGIYNSKFDISALPDGNYHFEHDKDAYTKLIPFTVDNGEVNFAKAKEKVIYKPIVRLKNDFIYVSKLDLEKKNVKINIYYSAKDKGELKLVHSDEISNTIKIERAYRLSELHKGNYKVIIESDGKSYIENFKI</sequence>
<reference evidence="2 3" key="1">
    <citation type="submission" date="2019-07" db="EMBL/GenBank/DDBJ databases">
        <title>Genome sequencing for Formosa sp. PS13.</title>
        <authorList>
            <person name="Park S.-J."/>
        </authorList>
    </citation>
    <scope>NUCLEOTIDE SEQUENCE [LARGE SCALE GENOMIC DNA]</scope>
    <source>
        <strain evidence="2 3">PS13</strain>
    </source>
</reference>
<evidence type="ECO:0000313" key="3">
    <source>
        <dbReference type="Proteomes" id="UP000319209"/>
    </source>
</evidence>
<evidence type="ECO:0008006" key="4">
    <source>
        <dbReference type="Google" id="ProtNLM"/>
    </source>
</evidence>
<proteinExistence type="predicted"/>
<keyword evidence="3" id="KW-1185">Reference proteome</keyword>
<feature type="signal peptide" evidence="1">
    <location>
        <begin position="1"/>
        <end position="19"/>
    </location>
</feature>
<dbReference type="EMBL" id="CP041637">
    <property type="protein sequence ID" value="QDO93065.1"/>
    <property type="molecule type" value="Genomic_DNA"/>
</dbReference>
<organism evidence="2 3">
    <name type="scientific">Formosa sediminum</name>
    <dbReference type="NCBI Taxonomy" id="2594004"/>
    <lineage>
        <taxon>Bacteria</taxon>
        <taxon>Pseudomonadati</taxon>
        <taxon>Bacteroidota</taxon>
        <taxon>Flavobacteriia</taxon>
        <taxon>Flavobacteriales</taxon>
        <taxon>Flavobacteriaceae</taxon>
        <taxon>Formosa</taxon>
    </lineage>
</organism>
<dbReference type="RefSeq" id="WP_143379971.1">
    <property type="nucleotide sequence ID" value="NZ_CP041637.1"/>
</dbReference>
<feature type="chain" id="PRO_5021790131" description="Secreted protein (Por secretion system target)" evidence="1">
    <location>
        <begin position="20"/>
        <end position="201"/>
    </location>
</feature>
<gene>
    <name evidence="2" type="ORF">FNB79_03435</name>
</gene>
<name>A0A516GNI2_9FLAO</name>
<protein>
    <recommendedName>
        <fullName evidence="4">Secreted protein (Por secretion system target)</fullName>
    </recommendedName>
</protein>
<dbReference type="Proteomes" id="UP000319209">
    <property type="component" value="Chromosome"/>
</dbReference>
<accession>A0A516GNI2</accession>
<evidence type="ECO:0000313" key="2">
    <source>
        <dbReference type="EMBL" id="QDO93065.1"/>
    </source>
</evidence>
<dbReference type="KEGG" id="fop:FNB79_03435"/>
<dbReference type="OrthoDB" id="1122048at2"/>